<feature type="region of interest" description="Disordered" evidence="1">
    <location>
        <begin position="55"/>
        <end position="88"/>
    </location>
</feature>
<accession>A0A7I4XUU2</accession>
<dbReference type="AlphaFoldDB" id="A0A7I4XUU2"/>
<dbReference type="Proteomes" id="UP000025227">
    <property type="component" value="Unplaced"/>
</dbReference>
<evidence type="ECO:0000256" key="1">
    <source>
        <dbReference type="SAM" id="MobiDB-lite"/>
    </source>
</evidence>
<organism evidence="2 3">
    <name type="scientific">Haemonchus contortus</name>
    <name type="common">Barber pole worm</name>
    <dbReference type="NCBI Taxonomy" id="6289"/>
    <lineage>
        <taxon>Eukaryota</taxon>
        <taxon>Metazoa</taxon>
        <taxon>Ecdysozoa</taxon>
        <taxon>Nematoda</taxon>
        <taxon>Chromadorea</taxon>
        <taxon>Rhabditida</taxon>
        <taxon>Rhabditina</taxon>
        <taxon>Rhabditomorpha</taxon>
        <taxon>Strongyloidea</taxon>
        <taxon>Trichostrongylidae</taxon>
        <taxon>Haemonchus</taxon>
    </lineage>
</organism>
<reference evidence="3" key="1">
    <citation type="submission" date="2020-12" db="UniProtKB">
        <authorList>
            <consortium name="WormBaseParasite"/>
        </authorList>
    </citation>
    <scope>IDENTIFICATION</scope>
    <source>
        <strain evidence="3">MHco3</strain>
    </source>
</reference>
<keyword evidence="2" id="KW-1185">Reference proteome</keyword>
<dbReference type="WBParaSite" id="HCON_00007280-00001">
    <property type="protein sequence ID" value="HCON_00007280-00001"/>
    <property type="gene ID" value="HCON_00007280"/>
</dbReference>
<protein>
    <submittedName>
        <fullName evidence="3">CAC1H protein</fullName>
    </submittedName>
</protein>
<evidence type="ECO:0000313" key="2">
    <source>
        <dbReference type="Proteomes" id="UP000025227"/>
    </source>
</evidence>
<sequence>SAKYFFYNLRAKAVAGETGTFLEFMERLKTEGCRHQKCLHLCQWSSERIESRLFNEQSTSNNKNAIHSTDHRSAPEKASPASGNKEDKIDTTIFFPQHRKRHQNGHHHCRHVHHC</sequence>
<evidence type="ECO:0000313" key="3">
    <source>
        <dbReference type="WBParaSite" id="HCON_00007280-00001"/>
    </source>
</evidence>
<name>A0A7I4XUU2_HAECO</name>
<feature type="compositionally biased region" description="Polar residues" evidence="1">
    <location>
        <begin position="55"/>
        <end position="67"/>
    </location>
</feature>
<proteinExistence type="predicted"/>